<evidence type="ECO:0000256" key="4">
    <source>
        <dbReference type="SAM" id="Coils"/>
    </source>
</evidence>
<dbReference type="KEGG" id="ovi:T265_02229"/>
<evidence type="ECO:0000313" key="7">
    <source>
        <dbReference type="Proteomes" id="UP000054324"/>
    </source>
</evidence>
<keyword evidence="4" id="KW-0175">Coiled coil</keyword>
<feature type="region of interest" description="Disordered" evidence="5">
    <location>
        <begin position="143"/>
        <end position="162"/>
    </location>
</feature>
<dbReference type="AlphaFoldDB" id="A0A075AIG5"/>
<dbReference type="GO" id="GO:0015630">
    <property type="term" value="C:microtubule cytoskeleton"/>
    <property type="evidence" value="ECO:0007669"/>
    <property type="project" value="UniProtKB-UniRule"/>
</dbReference>
<accession>A0A075AIG5</accession>
<dbReference type="PRINTS" id="PR00511">
    <property type="entry name" value="TEKTIN"/>
</dbReference>
<dbReference type="EMBL" id="KL596644">
    <property type="protein sequence ID" value="KER31594.1"/>
    <property type="molecule type" value="Genomic_DNA"/>
</dbReference>
<dbReference type="Proteomes" id="UP000054324">
    <property type="component" value="Unassembled WGS sequence"/>
</dbReference>
<feature type="compositionally biased region" description="Basic and acidic residues" evidence="5">
    <location>
        <begin position="143"/>
        <end position="156"/>
    </location>
</feature>
<sequence length="581" mass="66088">MEFIGHSPTTCYLTSTRREPVVSKLPCATTLPKLAKEPSFTCPSPYPHKRTLTTVGFRPATYYSSAKANPRYPLSHSQVDSSAPETQLSELCGIRVPSVYSAARNALYTRYTPRDWFANYQRLLQSNDRGQKDSECLRYDSERLMDETNERTKHNQNESSRQLGDRLSDIAFWQNELTDELDKMVKEITDLIRAKRVAEKLLAEVENQLHIAQECLYQREKRQCVDLVHDDVEKALLAEVEAVLRAQEMLRNLIDRANTQLELNRAAQHEMEVDLKNKFTAQQLDETAVGMKNSSAGVHYYEGVENIEQCQSVPETWNQHVHNIVSRSRAERAASRKLREDIGNNLAQIGQFLAERWADVNAALAQRIREVTDARNQIQASLGHTLQEIFDTEREIEALKDAIRAKEAYLKTATSRLNIRLRRPGMEHVCDAAQMQLKCEVAQLKDTIRQLNEQLCRAQDVLQELLRLRSAKEAELAVKNNSIFIDREKLKCEVAQLKDTIRQLNEQLCRAQDVLQELLRLRSAKEAELAVKNNSIFIDREKCLALRSNWPGGPTAKASHGAPCPCISSDISSAATKICAC</sequence>
<evidence type="ECO:0000256" key="5">
    <source>
        <dbReference type="SAM" id="MobiDB-lite"/>
    </source>
</evidence>
<dbReference type="GO" id="GO:0005634">
    <property type="term" value="C:nucleus"/>
    <property type="evidence" value="ECO:0007669"/>
    <property type="project" value="TreeGrafter"/>
</dbReference>
<keyword evidence="7" id="KW-1185">Reference proteome</keyword>
<dbReference type="GO" id="GO:0060271">
    <property type="term" value="P:cilium assembly"/>
    <property type="evidence" value="ECO:0007669"/>
    <property type="project" value="UniProtKB-UniRule"/>
</dbReference>
<dbReference type="InterPro" id="IPR000435">
    <property type="entry name" value="Tektins"/>
</dbReference>
<keyword evidence="3" id="KW-0969">Cilium</keyword>
<dbReference type="GO" id="GO:0005930">
    <property type="term" value="C:axoneme"/>
    <property type="evidence" value="ECO:0007669"/>
    <property type="project" value="UniProtKB-SubCell"/>
</dbReference>
<feature type="coiled-coil region" evidence="4">
    <location>
        <begin position="174"/>
        <end position="208"/>
    </location>
</feature>
<keyword evidence="2" id="KW-0963">Cytoplasm</keyword>
<dbReference type="PANTHER" id="PTHR19960">
    <property type="entry name" value="TEKTIN"/>
    <property type="match status" value="1"/>
</dbReference>
<name>A0A075AIG5_OPIVI</name>
<dbReference type="OrthoDB" id="9886517at2759"/>
<dbReference type="CTD" id="20316417"/>
<dbReference type="GO" id="GO:0060294">
    <property type="term" value="P:cilium movement involved in cell motility"/>
    <property type="evidence" value="ECO:0007669"/>
    <property type="project" value="UniProtKB-UniRule"/>
</dbReference>
<reference evidence="6 7" key="1">
    <citation type="submission" date="2013-11" db="EMBL/GenBank/DDBJ databases">
        <title>Opisthorchis viverrini - life in the bile duct.</title>
        <authorList>
            <person name="Young N.D."/>
            <person name="Nagarajan N."/>
            <person name="Lin S.J."/>
            <person name="Korhonen P.K."/>
            <person name="Jex A.R."/>
            <person name="Hall R.S."/>
            <person name="Safavi-Hemami H."/>
            <person name="Kaewkong W."/>
            <person name="Bertrand D."/>
            <person name="Gao S."/>
            <person name="Seet Q."/>
            <person name="Wongkham S."/>
            <person name="Teh B.T."/>
            <person name="Wongkham C."/>
            <person name="Intapan P.M."/>
            <person name="Maleewong W."/>
            <person name="Yang X."/>
            <person name="Hu M."/>
            <person name="Wang Z."/>
            <person name="Hofmann A."/>
            <person name="Sternberg P.W."/>
            <person name="Tan P."/>
            <person name="Wang J."/>
            <person name="Gasser R.B."/>
        </authorList>
    </citation>
    <scope>NUCLEOTIDE SEQUENCE [LARGE SCALE GENOMIC DNA]</scope>
</reference>
<proteinExistence type="inferred from homology"/>
<dbReference type="PANTHER" id="PTHR19960:SF11">
    <property type="entry name" value="TEKTIN"/>
    <property type="match status" value="1"/>
</dbReference>
<gene>
    <name evidence="6" type="ORF">T265_02229</name>
</gene>
<comment type="subcellular location">
    <subcellularLocation>
        <location evidence="3">Cytoplasm</location>
        <location evidence="3">Cytoskeleton</location>
        <location evidence="3">Cilium axoneme</location>
    </subcellularLocation>
</comment>
<evidence type="ECO:0000256" key="2">
    <source>
        <dbReference type="ARBA" id="ARBA00022490"/>
    </source>
</evidence>
<evidence type="ECO:0000256" key="3">
    <source>
        <dbReference type="RuleBase" id="RU367040"/>
    </source>
</evidence>
<keyword evidence="3" id="KW-0966">Cell projection</keyword>
<evidence type="ECO:0000313" key="6">
    <source>
        <dbReference type="EMBL" id="KER31594.1"/>
    </source>
</evidence>
<evidence type="ECO:0000256" key="1">
    <source>
        <dbReference type="ARBA" id="ARBA00007209"/>
    </source>
</evidence>
<protein>
    <recommendedName>
        <fullName evidence="3">Tektin</fullName>
    </recommendedName>
</protein>
<comment type="similarity">
    <text evidence="1 3">Belongs to the tektin family.</text>
</comment>
<organism evidence="6 7">
    <name type="scientific">Opisthorchis viverrini</name>
    <name type="common">Southeast Asian liver fluke</name>
    <dbReference type="NCBI Taxonomy" id="6198"/>
    <lineage>
        <taxon>Eukaryota</taxon>
        <taxon>Metazoa</taxon>
        <taxon>Spiralia</taxon>
        <taxon>Lophotrochozoa</taxon>
        <taxon>Platyhelminthes</taxon>
        <taxon>Trematoda</taxon>
        <taxon>Digenea</taxon>
        <taxon>Opisthorchiida</taxon>
        <taxon>Opisthorchiata</taxon>
        <taxon>Opisthorchiidae</taxon>
        <taxon>Opisthorchis</taxon>
    </lineage>
</organism>
<dbReference type="GeneID" id="20316417"/>
<keyword evidence="3" id="KW-0282">Flagellum</keyword>
<dbReference type="InterPro" id="IPR048256">
    <property type="entry name" value="Tektin-like"/>
</dbReference>
<dbReference type="STRING" id="6198.A0A075AIG5"/>
<dbReference type="RefSeq" id="XP_009164681.1">
    <property type="nucleotide sequence ID" value="XM_009166417.1"/>
</dbReference>
<dbReference type="Pfam" id="PF03148">
    <property type="entry name" value="Tektin"/>
    <property type="match status" value="1"/>
</dbReference>